<feature type="transmembrane region" description="Helical" evidence="1">
    <location>
        <begin position="350"/>
        <end position="375"/>
    </location>
</feature>
<gene>
    <name evidence="3" type="ORF">ACFSAG_03530</name>
</gene>
<organism evidence="3 4">
    <name type="scientific">Sphingorhabdus buctiana</name>
    <dbReference type="NCBI Taxonomy" id="1508805"/>
    <lineage>
        <taxon>Bacteria</taxon>
        <taxon>Pseudomonadati</taxon>
        <taxon>Pseudomonadota</taxon>
        <taxon>Alphaproteobacteria</taxon>
        <taxon>Sphingomonadales</taxon>
        <taxon>Sphingomonadaceae</taxon>
        <taxon>Sphingorhabdus</taxon>
    </lineage>
</organism>
<keyword evidence="1" id="KW-0812">Transmembrane</keyword>
<accession>A0ABW4MCB4</accession>
<sequence>MTAPFQTTHFWKIVETWQHELLLFSTIWFLIGAIDDLVIDGLWLLNRSGRWLSRYRMAPPMRADELPAPKDPGLIAIFIATWQESQVITAMIDRCRNAWAGGETSFRIYIGCYPNDRAGVAAIMAGCSGFAEARLVMCESNGPTSKADCLNHLWRALVNDELASGKRAKAIVLHDAEDMVHRDELRVFDYLIERATAVQLPVIPEIVPGSRWISGHYCDEFAEAHGKALVVREAVGAAVPLAGVGCAISRTHLGNIALENGGVPFDQSSLTEDYELGLGVAGDGNRTIFARIQDADGQLVGTHACFPDTLGAAVRQKARWMTGIALAGWDRLGWKGGLVEFWMRLRDRKAVFAAIVLTAAYLCILLTALLVLGYRSGAHQPRPFGDFLLLLLGVNAILLSWRLCVRACFVARVHGWRQGLLSVPRTIIANIISVMAARRAVAAYLRHVFGAALRWEKTAHNHFPASPSHSN</sequence>
<evidence type="ECO:0000313" key="3">
    <source>
        <dbReference type="EMBL" id="MFD1765909.1"/>
    </source>
</evidence>
<dbReference type="NCBIfam" id="NF011307">
    <property type="entry name" value="PRK14716.1-5"/>
    <property type="match status" value="1"/>
</dbReference>
<protein>
    <submittedName>
        <fullName evidence="3">Glycosyl transferase family protein</fullName>
    </submittedName>
</protein>
<dbReference type="SUPFAM" id="SSF53448">
    <property type="entry name" value="Nucleotide-diphospho-sugar transferases"/>
    <property type="match status" value="1"/>
</dbReference>
<dbReference type="Proteomes" id="UP001597215">
    <property type="component" value="Unassembled WGS sequence"/>
</dbReference>
<dbReference type="GO" id="GO:0016740">
    <property type="term" value="F:transferase activity"/>
    <property type="evidence" value="ECO:0007669"/>
    <property type="project" value="UniProtKB-KW"/>
</dbReference>
<name>A0ABW4MCB4_9SPHN</name>
<feature type="transmembrane region" description="Helical" evidence="1">
    <location>
        <begin position="387"/>
        <end position="409"/>
    </location>
</feature>
<evidence type="ECO:0000313" key="4">
    <source>
        <dbReference type="Proteomes" id="UP001597215"/>
    </source>
</evidence>
<keyword evidence="1" id="KW-0472">Membrane</keyword>
<evidence type="ECO:0000259" key="2">
    <source>
        <dbReference type="Pfam" id="PF13632"/>
    </source>
</evidence>
<dbReference type="InterPro" id="IPR029044">
    <property type="entry name" value="Nucleotide-diphossugar_trans"/>
</dbReference>
<feature type="transmembrane region" description="Helical" evidence="1">
    <location>
        <begin position="21"/>
        <end position="45"/>
    </location>
</feature>
<dbReference type="Gene3D" id="3.90.550.10">
    <property type="entry name" value="Spore Coat Polysaccharide Biosynthesis Protein SpsA, Chain A"/>
    <property type="match status" value="1"/>
</dbReference>
<keyword evidence="3" id="KW-0808">Transferase</keyword>
<evidence type="ECO:0000256" key="1">
    <source>
        <dbReference type="SAM" id="Phobius"/>
    </source>
</evidence>
<keyword evidence="1" id="KW-1133">Transmembrane helix</keyword>
<feature type="domain" description="Glycosyltransferase 2-like" evidence="2">
    <location>
        <begin position="171"/>
        <end position="370"/>
    </location>
</feature>
<dbReference type="Pfam" id="PF13632">
    <property type="entry name" value="Glyco_trans_2_3"/>
    <property type="match status" value="1"/>
</dbReference>
<comment type="caution">
    <text evidence="3">The sequence shown here is derived from an EMBL/GenBank/DDBJ whole genome shotgun (WGS) entry which is preliminary data.</text>
</comment>
<dbReference type="EMBL" id="JBHUEL010000003">
    <property type="protein sequence ID" value="MFD1765909.1"/>
    <property type="molecule type" value="Genomic_DNA"/>
</dbReference>
<proteinExistence type="predicted"/>
<reference evidence="4" key="1">
    <citation type="journal article" date="2019" name="Int. J. Syst. Evol. Microbiol.">
        <title>The Global Catalogue of Microorganisms (GCM) 10K type strain sequencing project: providing services to taxonomists for standard genome sequencing and annotation.</title>
        <authorList>
            <consortium name="The Broad Institute Genomics Platform"/>
            <consortium name="The Broad Institute Genome Sequencing Center for Infectious Disease"/>
            <person name="Wu L."/>
            <person name="Ma J."/>
        </authorList>
    </citation>
    <scope>NUCLEOTIDE SEQUENCE [LARGE SCALE GENOMIC DNA]</scope>
    <source>
        <strain evidence="4">CGMCC 1.12449</strain>
    </source>
</reference>
<dbReference type="RefSeq" id="WP_381511447.1">
    <property type="nucleotide sequence ID" value="NZ_JBHUEL010000003.1"/>
</dbReference>
<dbReference type="InterPro" id="IPR001173">
    <property type="entry name" value="Glyco_trans_2-like"/>
</dbReference>
<keyword evidence="4" id="KW-1185">Reference proteome</keyword>